<evidence type="ECO:0000256" key="5">
    <source>
        <dbReference type="ARBA" id="ARBA00022555"/>
    </source>
</evidence>
<dbReference type="Pfam" id="PF02272">
    <property type="entry name" value="DHHA1"/>
    <property type="match status" value="1"/>
</dbReference>
<evidence type="ECO:0000256" key="11">
    <source>
        <dbReference type="ARBA" id="ARBA00022884"/>
    </source>
</evidence>
<keyword evidence="5 14" id="KW-0820">tRNA-binding</keyword>
<gene>
    <name evidence="18" type="ORF">GBAR_LOCUS258</name>
</gene>
<dbReference type="InterPro" id="IPR018165">
    <property type="entry name" value="Ala-tRNA-synth_IIc_core"/>
</dbReference>
<evidence type="ECO:0000256" key="12">
    <source>
        <dbReference type="ARBA" id="ARBA00022917"/>
    </source>
</evidence>
<evidence type="ECO:0000256" key="7">
    <source>
        <dbReference type="ARBA" id="ARBA00022723"/>
    </source>
</evidence>
<dbReference type="HAMAP" id="MF_00036_B">
    <property type="entry name" value="Ala_tRNA_synth_B"/>
    <property type="match status" value="1"/>
</dbReference>
<dbReference type="EC" id="6.1.1.7" evidence="3"/>
<dbReference type="GO" id="GO:0000049">
    <property type="term" value="F:tRNA binding"/>
    <property type="evidence" value="ECO:0007669"/>
    <property type="project" value="UniProtKB-KW"/>
</dbReference>
<dbReference type="InterPro" id="IPR009000">
    <property type="entry name" value="Transl_B-barrel_sf"/>
</dbReference>
<dbReference type="NCBIfam" id="TIGR00344">
    <property type="entry name" value="alaS"/>
    <property type="match status" value="1"/>
</dbReference>
<proteinExistence type="inferred from homology"/>
<keyword evidence="13 14" id="KW-0030">Aminoacyl-tRNA synthetase</keyword>
<comment type="similarity">
    <text evidence="2">Belongs to the class-II aminoacyl-tRNA synthetase family. Alax-L subfamily.</text>
</comment>
<feature type="domain" description="Alanyl-transfer RNA synthetases family profile" evidence="17">
    <location>
        <begin position="1"/>
        <end position="715"/>
    </location>
</feature>
<dbReference type="SUPFAM" id="SSF101353">
    <property type="entry name" value="Putative anticodon-binding domain of alanyl-tRNA synthetase (AlaRS)"/>
    <property type="match status" value="1"/>
</dbReference>
<keyword evidence="10 14" id="KW-0067">ATP-binding</keyword>
<evidence type="ECO:0000256" key="10">
    <source>
        <dbReference type="ARBA" id="ARBA00022840"/>
    </source>
</evidence>
<dbReference type="InterPro" id="IPR050058">
    <property type="entry name" value="Ala-tRNA_ligase"/>
</dbReference>
<dbReference type="FunFam" id="3.30.980.10:FF:000004">
    <property type="entry name" value="Alanine--tRNA ligase, cytoplasmic"/>
    <property type="match status" value="1"/>
</dbReference>
<keyword evidence="11 14" id="KW-0694">RNA-binding</keyword>
<dbReference type="SUPFAM" id="SSF55681">
    <property type="entry name" value="Class II aaRS and biotin synthetases"/>
    <property type="match status" value="1"/>
</dbReference>
<evidence type="ECO:0000256" key="15">
    <source>
        <dbReference type="SAM" id="Coils"/>
    </source>
</evidence>
<comment type="subcellular location">
    <subcellularLocation>
        <location evidence="1">Cytoplasm</location>
    </subcellularLocation>
</comment>
<dbReference type="InterPro" id="IPR018162">
    <property type="entry name" value="Ala-tRNA-ligase_IIc_anticod-bd"/>
</dbReference>
<keyword evidence="12 14" id="KW-0648">Protein biosynthesis</keyword>
<comment type="domain">
    <text evidence="14">Consists of three domains; the N-terminal catalytic domain, the editing domain and the C-terminal C-Ala domain. The editing domain removes incorrectly charged amino acids, while the C-Ala domain, along with tRNA(Ala), serves as a bridge to cooperatively bring together the editing and aminoacylation centers thus stimulating deacylation of misacylated tRNAs.</text>
</comment>
<dbReference type="Gene3D" id="2.40.30.130">
    <property type="match status" value="1"/>
</dbReference>
<organism evidence="18 19">
    <name type="scientific">Geodia barretti</name>
    <name type="common">Barrett's horny sponge</name>
    <dbReference type="NCBI Taxonomy" id="519541"/>
    <lineage>
        <taxon>Eukaryota</taxon>
        <taxon>Metazoa</taxon>
        <taxon>Porifera</taxon>
        <taxon>Demospongiae</taxon>
        <taxon>Heteroscleromorpha</taxon>
        <taxon>Tetractinellida</taxon>
        <taxon>Astrophorina</taxon>
        <taxon>Geodiidae</taxon>
        <taxon>Geodia</taxon>
    </lineage>
</organism>
<dbReference type="SUPFAM" id="SSF55186">
    <property type="entry name" value="ThrRS/AlaRS common domain"/>
    <property type="match status" value="1"/>
</dbReference>
<dbReference type="SUPFAM" id="SSF50447">
    <property type="entry name" value="Translation proteins"/>
    <property type="match status" value="1"/>
</dbReference>
<evidence type="ECO:0000256" key="1">
    <source>
        <dbReference type="ARBA" id="ARBA00004496"/>
    </source>
</evidence>
<reference evidence="18" key="1">
    <citation type="submission" date="2023-03" db="EMBL/GenBank/DDBJ databases">
        <authorList>
            <person name="Steffen K."/>
            <person name="Cardenas P."/>
        </authorList>
    </citation>
    <scope>NUCLEOTIDE SEQUENCE</scope>
</reference>
<evidence type="ECO:0000256" key="8">
    <source>
        <dbReference type="ARBA" id="ARBA00022741"/>
    </source>
</evidence>
<dbReference type="Gene3D" id="3.30.54.20">
    <property type="match status" value="1"/>
</dbReference>
<dbReference type="PANTHER" id="PTHR11777:SF9">
    <property type="entry name" value="ALANINE--TRNA LIGASE, CYTOPLASMIC"/>
    <property type="match status" value="1"/>
</dbReference>
<dbReference type="GO" id="GO:0005829">
    <property type="term" value="C:cytosol"/>
    <property type="evidence" value="ECO:0007669"/>
    <property type="project" value="TreeGrafter"/>
</dbReference>
<keyword evidence="15" id="KW-0175">Coiled coil</keyword>
<dbReference type="InterPro" id="IPR012947">
    <property type="entry name" value="tRNA_SAD"/>
</dbReference>
<evidence type="ECO:0000313" key="18">
    <source>
        <dbReference type="EMBL" id="CAI7989581.1"/>
    </source>
</evidence>
<dbReference type="GO" id="GO:0005524">
    <property type="term" value="F:ATP binding"/>
    <property type="evidence" value="ECO:0007669"/>
    <property type="project" value="UniProtKB-UniRule"/>
</dbReference>
<evidence type="ECO:0000256" key="3">
    <source>
        <dbReference type="ARBA" id="ARBA00013168"/>
    </source>
</evidence>
<dbReference type="PROSITE" id="PS50860">
    <property type="entry name" value="AA_TRNA_LIGASE_II_ALA"/>
    <property type="match status" value="1"/>
</dbReference>
<feature type="binding site" evidence="14">
    <location>
        <position position="672"/>
    </location>
    <ligand>
        <name>Zn(2+)</name>
        <dbReference type="ChEBI" id="CHEBI:29105"/>
    </ligand>
</feature>
<accession>A0AA35VXS7</accession>
<dbReference type="InterPro" id="IPR003156">
    <property type="entry name" value="DHHA1_dom"/>
</dbReference>
<feature type="binding site" evidence="14">
    <location>
        <position position="574"/>
    </location>
    <ligand>
        <name>Zn(2+)</name>
        <dbReference type="ChEBI" id="CHEBI:29105"/>
    </ligand>
</feature>
<name>A0AA35VXS7_GEOBA</name>
<dbReference type="InterPro" id="IPR045864">
    <property type="entry name" value="aa-tRNA-synth_II/BPL/LPL"/>
</dbReference>
<dbReference type="GO" id="GO:0004813">
    <property type="term" value="F:alanine-tRNA ligase activity"/>
    <property type="evidence" value="ECO:0007669"/>
    <property type="project" value="UniProtKB-UniRule"/>
</dbReference>
<comment type="caution">
    <text evidence="18">The sequence shown here is derived from an EMBL/GenBank/DDBJ whole genome shotgun (WGS) entry which is preliminary data.</text>
</comment>
<dbReference type="Gene3D" id="3.30.930.10">
    <property type="entry name" value="Bira Bifunctional Protein, Domain 2"/>
    <property type="match status" value="1"/>
</dbReference>
<protein>
    <recommendedName>
        <fullName evidence="4">Alanine--tRNA ligase</fullName>
        <ecNumber evidence="3">6.1.1.7</ecNumber>
    </recommendedName>
</protein>
<dbReference type="SMART" id="SM00863">
    <property type="entry name" value="tRNA_SAD"/>
    <property type="match status" value="1"/>
</dbReference>
<evidence type="ECO:0000256" key="13">
    <source>
        <dbReference type="ARBA" id="ARBA00023146"/>
    </source>
</evidence>
<evidence type="ECO:0000313" key="19">
    <source>
        <dbReference type="Proteomes" id="UP001174909"/>
    </source>
</evidence>
<dbReference type="InterPro" id="IPR002318">
    <property type="entry name" value="Ala-tRNA-lgiase_IIc"/>
</dbReference>
<evidence type="ECO:0000259" key="17">
    <source>
        <dbReference type="PROSITE" id="PS50860"/>
    </source>
</evidence>
<dbReference type="PRINTS" id="PR00980">
    <property type="entry name" value="TRNASYNTHALA"/>
</dbReference>
<dbReference type="PANTHER" id="PTHR11777">
    <property type="entry name" value="ALANYL-TRNA SYNTHETASE"/>
    <property type="match status" value="1"/>
</dbReference>
<comment type="cofactor">
    <cofactor evidence="14">
        <name>Zn(2+)</name>
        <dbReference type="ChEBI" id="CHEBI:29105"/>
    </cofactor>
    <text evidence="14">Binds 1 zinc ion per subunit.</text>
</comment>
<dbReference type="FunFam" id="3.30.54.20:FF:000001">
    <property type="entry name" value="Alanine--tRNA ligase"/>
    <property type="match status" value="1"/>
</dbReference>
<keyword evidence="9 14" id="KW-0862">Zinc</keyword>
<evidence type="ECO:0000256" key="9">
    <source>
        <dbReference type="ARBA" id="ARBA00022833"/>
    </source>
</evidence>
<evidence type="ECO:0000256" key="6">
    <source>
        <dbReference type="ARBA" id="ARBA00022598"/>
    </source>
</evidence>
<sequence length="885" mass="97985">MTSDEIRASFLEYFRKNRHAIVPSASLIPAGDPTLLFTNAGMNQFKDVFLGIGQREYTRAVDTQKCLRVSGKHNDLEEVGYSPSHHTFFEMLGNWSFGDYYKQEAIAFAWELVTELWQIPKERLWATIYLEDDETEKLWLQETDLPLSRIRRCDKDNFWEMGETGPCGPCSELFVDMGVDAYPETANDPDAGPNTSDRFREFWNLVFIQYNRNEDGTLEPLPATHVDTGMGFERITSILQGVDSNYKTDLFTPLLTTIADMTDTAYFDDERGLPHRVIADHIRCLTFAIGDGVMPSNEGRGYVIRRILRRAVLYGKKLEINEAFIYRLVDNVIELLGDVFPDVLPRREFITRTIQGEEHRFHQTIERGLELLDRSFDTLKEQNGTQVDGKRAFELYDTFGFPLDLTQMLARERGFTVDDVGFENSMEAQRSRGRAAWDARGGAKDEEISVYAEVLKEHGETEFVGYTQNNIDAEIVALIADAESVGSAQQGDEVFVLLNRTPFYGESGGQVGDVGTLESENGRLAVEGTLKPSADLVVHRCKVLEGEITPYTAVQAQIDIERRNAVAVSHTATHLLHSGLREVLGTHVAQAGSLVEAGRLRFDFSHYESVSPEQLRDIEEFVNEKIRENDALSISEMPLDDAKAKGALAFFGDKYGDIVRVVQTGTYSAELCGGTHVDATGALGFVKLMSENSIAAGVRRVEALTGTAAVATVQEDTALLTNVANLLKTPKAALPERIERLLQEQRDLEQQLQQLKSQYALANVGTLVEGATLVEDVRVVASLVTDADRNGLRKLVDELKTRLESGVVALAAVSGNEVAFVVGVTPDLVKNRDLHAGKIVSELTQLADGRGGGRPDLAQGGGKNPSKANTAIAKTSEIVGQQLKT</sequence>
<dbReference type="InterPro" id="IPR018163">
    <property type="entry name" value="Thr/Ala-tRNA-synth_IIc_edit"/>
</dbReference>
<dbReference type="Pfam" id="PF07973">
    <property type="entry name" value="tRNA_SAD"/>
    <property type="match status" value="1"/>
</dbReference>
<feature type="binding site" evidence="14">
    <location>
        <position position="676"/>
    </location>
    <ligand>
        <name>Zn(2+)</name>
        <dbReference type="ChEBI" id="CHEBI:29105"/>
    </ligand>
</feature>
<dbReference type="AlphaFoldDB" id="A0AA35VXS7"/>
<dbReference type="GO" id="GO:0002161">
    <property type="term" value="F:aminoacyl-tRNA deacylase activity"/>
    <property type="evidence" value="ECO:0007669"/>
    <property type="project" value="TreeGrafter"/>
</dbReference>
<dbReference type="GO" id="GO:0006419">
    <property type="term" value="P:alanyl-tRNA aminoacylation"/>
    <property type="evidence" value="ECO:0007669"/>
    <property type="project" value="InterPro"/>
</dbReference>
<dbReference type="FunFam" id="3.10.310.40:FF:000001">
    <property type="entry name" value="Alanine--tRNA ligase"/>
    <property type="match status" value="1"/>
</dbReference>
<dbReference type="Gene3D" id="6.10.250.550">
    <property type="match status" value="1"/>
</dbReference>
<evidence type="ECO:0000256" key="16">
    <source>
        <dbReference type="SAM" id="MobiDB-lite"/>
    </source>
</evidence>
<dbReference type="Proteomes" id="UP001174909">
    <property type="component" value="Unassembled WGS sequence"/>
</dbReference>
<keyword evidence="7 14" id="KW-0479">Metal-binding</keyword>
<keyword evidence="19" id="KW-1185">Reference proteome</keyword>
<dbReference type="InterPro" id="IPR018164">
    <property type="entry name" value="Ala-tRNA-synth_IIc_N"/>
</dbReference>
<dbReference type="Gene3D" id="3.30.980.10">
    <property type="entry name" value="Threonyl-trna Synthetase, Chain A, domain 2"/>
    <property type="match status" value="1"/>
</dbReference>
<dbReference type="FunFam" id="2.40.30.130:FF:000001">
    <property type="entry name" value="Alanine--tRNA ligase"/>
    <property type="match status" value="1"/>
</dbReference>
<dbReference type="Gene3D" id="3.10.310.40">
    <property type="match status" value="1"/>
</dbReference>
<comment type="catalytic activity">
    <reaction evidence="14">
        <text>tRNA(Ala) + L-alanine + ATP = L-alanyl-tRNA(Ala) + AMP + diphosphate</text>
        <dbReference type="Rhea" id="RHEA:12540"/>
        <dbReference type="Rhea" id="RHEA-COMP:9657"/>
        <dbReference type="Rhea" id="RHEA-COMP:9923"/>
        <dbReference type="ChEBI" id="CHEBI:30616"/>
        <dbReference type="ChEBI" id="CHEBI:33019"/>
        <dbReference type="ChEBI" id="CHEBI:57972"/>
        <dbReference type="ChEBI" id="CHEBI:78442"/>
        <dbReference type="ChEBI" id="CHEBI:78497"/>
        <dbReference type="ChEBI" id="CHEBI:456215"/>
        <dbReference type="EC" id="6.1.1.7"/>
    </reaction>
</comment>
<keyword evidence="6 14" id="KW-0436">Ligase</keyword>
<dbReference type="EMBL" id="CASHTH010000033">
    <property type="protein sequence ID" value="CAI7989581.1"/>
    <property type="molecule type" value="Genomic_DNA"/>
</dbReference>
<keyword evidence="8 14" id="KW-0547">Nucleotide-binding</keyword>
<evidence type="ECO:0000256" key="4">
    <source>
        <dbReference type="ARBA" id="ARBA00017959"/>
    </source>
</evidence>
<feature type="compositionally biased region" description="Gly residues" evidence="16">
    <location>
        <begin position="849"/>
        <end position="863"/>
    </location>
</feature>
<comment type="subunit">
    <text evidence="14">Monomer.</text>
</comment>
<dbReference type="GO" id="GO:0008270">
    <property type="term" value="F:zinc ion binding"/>
    <property type="evidence" value="ECO:0007669"/>
    <property type="project" value="UniProtKB-UniRule"/>
</dbReference>
<feature type="region of interest" description="Disordered" evidence="16">
    <location>
        <begin position="848"/>
        <end position="870"/>
    </location>
</feature>
<evidence type="ECO:0000256" key="2">
    <source>
        <dbReference type="ARBA" id="ARBA00008429"/>
    </source>
</evidence>
<dbReference type="CDD" id="cd00673">
    <property type="entry name" value="AlaRS_core"/>
    <property type="match status" value="1"/>
</dbReference>
<feature type="coiled-coil region" evidence="15">
    <location>
        <begin position="731"/>
        <end position="758"/>
    </location>
</feature>
<evidence type="ECO:0000256" key="14">
    <source>
        <dbReference type="HAMAP-Rule" id="MF_03133"/>
    </source>
</evidence>
<dbReference type="FunFam" id="3.30.930.10:FF:000004">
    <property type="entry name" value="Alanine--tRNA ligase"/>
    <property type="match status" value="1"/>
</dbReference>
<dbReference type="InterPro" id="IPR023033">
    <property type="entry name" value="Ala_tRNA_ligase_euk/bac"/>
</dbReference>
<dbReference type="Pfam" id="PF01411">
    <property type="entry name" value="tRNA-synt_2c"/>
    <property type="match status" value="1"/>
</dbReference>
<comment type="function">
    <text evidence="14">Catalyzes the attachment of alanine to tRNA(Ala) in a two-step reaction: alanine is first activated by ATP to form Ala-AMP and then transferred to the acceptor end of tRNA(Ala). Also edits incorrectly charged tRNA(Ala) via its editing domain.</text>
</comment>
<feature type="binding site" evidence="14">
    <location>
        <position position="570"/>
    </location>
    <ligand>
        <name>Zn(2+)</name>
        <dbReference type="ChEBI" id="CHEBI:29105"/>
    </ligand>
</feature>